<reference evidence="1 2" key="1">
    <citation type="submission" date="2016-10" db="EMBL/GenBank/DDBJ databases">
        <authorList>
            <person name="de Groot N.N."/>
        </authorList>
    </citation>
    <scope>NUCLEOTIDE SEQUENCE [LARGE SCALE GENOMIC DNA]</scope>
    <source>
        <strain evidence="1 2">DSM 1283</strain>
    </source>
</reference>
<accession>A0A1I5EIH5</accession>
<sequence>MFYSTSDNNTLGTEIGSYSLRTVYLNINIPIDSVSDQLELSEAIILFSGGGQLEVNIGKLILYKDGLSSGNYLMECSGSSSSSGKSDISFKLLNDIRIKTITFLDELKNYMNLEINNLEYATVNDKEYKKGDTIYISNALNPQIIKDLSFIRFGIYPRLYYENSQGNTYYEPLFRVSNDNYNNPNFLDIIKYVKFNR</sequence>
<keyword evidence="2" id="KW-1185">Reference proteome</keyword>
<evidence type="ECO:0000313" key="1">
    <source>
        <dbReference type="EMBL" id="SFO11126.1"/>
    </source>
</evidence>
<dbReference type="Proteomes" id="UP000198806">
    <property type="component" value="Unassembled WGS sequence"/>
</dbReference>
<organism evidence="1 2">
    <name type="scientific">Anaerocolumna aminovalerica</name>
    <dbReference type="NCBI Taxonomy" id="1527"/>
    <lineage>
        <taxon>Bacteria</taxon>
        <taxon>Bacillati</taxon>
        <taxon>Bacillota</taxon>
        <taxon>Clostridia</taxon>
        <taxon>Lachnospirales</taxon>
        <taxon>Lachnospiraceae</taxon>
        <taxon>Anaerocolumna</taxon>
    </lineage>
</organism>
<dbReference type="EMBL" id="FOWD01000009">
    <property type="protein sequence ID" value="SFO11126.1"/>
    <property type="molecule type" value="Genomic_DNA"/>
</dbReference>
<proteinExistence type="predicted"/>
<dbReference type="RefSeq" id="WP_091685645.1">
    <property type="nucleotide sequence ID" value="NZ_BAABFM010000073.1"/>
</dbReference>
<protein>
    <submittedName>
        <fullName evidence="1">Uncharacterized protein</fullName>
    </submittedName>
</protein>
<evidence type="ECO:0000313" key="2">
    <source>
        <dbReference type="Proteomes" id="UP000198806"/>
    </source>
</evidence>
<dbReference type="STRING" id="1527.SAMN04489757_10976"/>
<dbReference type="AlphaFoldDB" id="A0A1I5EIH5"/>
<name>A0A1I5EIH5_9FIRM</name>
<gene>
    <name evidence="1" type="ORF">SAMN04489757_10976</name>
</gene>